<dbReference type="AlphaFoldDB" id="A0A520XE84"/>
<dbReference type="HAMAP" id="MF_00057">
    <property type="entry name" value="KdsB"/>
    <property type="match status" value="1"/>
</dbReference>
<dbReference type="NCBIfam" id="TIGR00466">
    <property type="entry name" value="kdsB"/>
    <property type="match status" value="1"/>
</dbReference>
<dbReference type="NCBIfam" id="NF003950">
    <property type="entry name" value="PRK05450.1-3"/>
    <property type="match status" value="1"/>
</dbReference>
<evidence type="ECO:0000256" key="3">
    <source>
        <dbReference type="ARBA" id="ARBA00022695"/>
    </source>
</evidence>
<keyword evidence="5" id="KW-0963">Cytoplasm</keyword>
<comment type="caution">
    <text evidence="6">The sequence shown here is derived from an EMBL/GenBank/DDBJ whole genome shotgun (WGS) entry which is preliminary data.</text>
</comment>
<dbReference type="InterPro" id="IPR004528">
    <property type="entry name" value="KdsB"/>
</dbReference>
<dbReference type="Pfam" id="PF02348">
    <property type="entry name" value="CTP_transf_3"/>
    <property type="match status" value="1"/>
</dbReference>
<dbReference type="Gene3D" id="3.90.550.10">
    <property type="entry name" value="Spore Coat Polysaccharide Biosynthesis Protein SpsA, Chain A"/>
    <property type="match status" value="1"/>
</dbReference>
<accession>A0A520XE84</accession>
<dbReference type="CDD" id="cd02517">
    <property type="entry name" value="CMP-KDO-Synthetase"/>
    <property type="match status" value="1"/>
</dbReference>
<comment type="subcellular location">
    <subcellularLocation>
        <location evidence="5">Cytoplasm</location>
    </subcellularLocation>
    <subcellularLocation>
        <location evidence="1">Membrane</location>
    </subcellularLocation>
</comment>
<dbReference type="PANTHER" id="PTHR42866:SF2">
    <property type="entry name" value="3-DEOXY-MANNO-OCTULOSONATE CYTIDYLYLTRANSFERASE, MITOCHONDRIAL"/>
    <property type="match status" value="1"/>
</dbReference>
<dbReference type="GO" id="GO:0008690">
    <property type="term" value="F:3-deoxy-manno-octulosonate cytidylyltransferase activity"/>
    <property type="evidence" value="ECO:0007669"/>
    <property type="project" value="UniProtKB-UniRule"/>
</dbReference>
<dbReference type="NCBIfam" id="NF003952">
    <property type="entry name" value="PRK05450.1-5"/>
    <property type="match status" value="1"/>
</dbReference>
<dbReference type="GO" id="GO:0005829">
    <property type="term" value="C:cytosol"/>
    <property type="evidence" value="ECO:0007669"/>
    <property type="project" value="TreeGrafter"/>
</dbReference>
<protein>
    <recommendedName>
        <fullName evidence="5">3-deoxy-manno-octulosonate cytidylyltransferase</fullName>
        <ecNumber evidence="5">2.7.7.38</ecNumber>
    </recommendedName>
    <alternativeName>
        <fullName evidence="5">CMP-2-keto-3-deoxyoctulosonic acid synthase</fullName>
        <shortName evidence="5">CKS</shortName>
        <shortName evidence="5">CMP-KDO synthase</shortName>
    </alternativeName>
</protein>
<reference evidence="6 7" key="1">
    <citation type="submission" date="2019-01" db="EMBL/GenBank/DDBJ databases">
        <title>Insights into ecological role of a new deltaproteobacterial order Candidatus Sinidesulfobacterales (Sva0485) by metagenomics and metatranscriptomics.</title>
        <authorList>
            <person name="Tan S."/>
            <person name="Liu J."/>
            <person name="Fang Y."/>
            <person name="Hedlund B."/>
            <person name="Lian Z.-H."/>
            <person name="Huang L.-Y."/>
            <person name="Li J.-T."/>
            <person name="Huang L.-N."/>
            <person name="Li W.-J."/>
            <person name="Jiang H.-C."/>
            <person name="Dong H.-L."/>
            <person name="Shu W.-S."/>
        </authorList>
    </citation>
    <scope>NUCLEOTIDE SEQUENCE [LARGE SCALE GENOMIC DNA]</scope>
    <source>
        <strain evidence="6">AP4</strain>
    </source>
</reference>
<dbReference type="Proteomes" id="UP000322454">
    <property type="component" value="Unassembled WGS sequence"/>
</dbReference>
<evidence type="ECO:0000256" key="5">
    <source>
        <dbReference type="HAMAP-Rule" id="MF_00057"/>
    </source>
</evidence>
<dbReference type="PANTHER" id="PTHR42866">
    <property type="entry name" value="3-DEOXY-MANNO-OCTULOSONATE CYTIDYLYLTRANSFERASE"/>
    <property type="match status" value="1"/>
</dbReference>
<dbReference type="EC" id="2.7.7.38" evidence="5"/>
<dbReference type="GO" id="GO:0033468">
    <property type="term" value="P:CMP-keto-3-deoxy-D-manno-octulosonic acid biosynthetic process"/>
    <property type="evidence" value="ECO:0007669"/>
    <property type="project" value="UniProtKB-UniRule"/>
</dbReference>
<name>A0A520XE84_9DELT</name>
<evidence type="ECO:0000256" key="2">
    <source>
        <dbReference type="ARBA" id="ARBA00022679"/>
    </source>
</evidence>
<comment type="pathway">
    <text evidence="5">Nucleotide-sugar biosynthesis; CMP-3-deoxy-D-manno-octulosonate biosynthesis; CMP-3-deoxy-D-manno-octulosonate from 3-deoxy-D-manno-octulosonate and CTP: step 1/1.</text>
</comment>
<keyword evidence="3 5" id="KW-0548">Nucleotidyltransferase</keyword>
<dbReference type="UniPathway" id="UPA00358">
    <property type="reaction ID" value="UER00476"/>
</dbReference>
<dbReference type="NCBIfam" id="NF009905">
    <property type="entry name" value="PRK13368.1"/>
    <property type="match status" value="1"/>
</dbReference>
<dbReference type="InterPro" id="IPR029044">
    <property type="entry name" value="Nucleotide-diphossugar_trans"/>
</dbReference>
<comment type="function">
    <text evidence="5">Activates KDO (a required 8-carbon sugar) for incorporation into bacterial lipopolysaccharide in Gram-negative bacteria.</text>
</comment>
<dbReference type="FunFam" id="3.90.550.10:FF:000011">
    <property type="entry name" value="3-deoxy-manno-octulosonate cytidylyltransferase"/>
    <property type="match status" value="1"/>
</dbReference>
<dbReference type="InterPro" id="IPR003329">
    <property type="entry name" value="Cytidylyl_trans"/>
</dbReference>
<keyword evidence="2 5" id="KW-0808">Transferase</keyword>
<evidence type="ECO:0000313" key="7">
    <source>
        <dbReference type="Proteomes" id="UP000322454"/>
    </source>
</evidence>
<dbReference type="GO" id="GO:0016020">
    <property type="term" value="C:membrane"/>
    <property type="evidence" value="ECO:0007669"/>
    <property type="project" value="UniProtKB-SubCell"/>
</dbReference>
<keyword evidence="4 5" id="KW-0448">Lipopolysaccharide biosynthesis</keyword>
<comment type="catalytic activity">
    <reaction evidence="5">
        <text>3-deoxy-alpha-D-manno-oct-2-ulosonate + CTP = CMP-3-deoxy-beta-D-manno-octulosonate + diphosphate</text>
        <dbReference type="Rhea" id="RHEA:23448"/>
        <dbReference type="ChEBI" id="CHEBI:33019"/>
        <dbReference type="ChEBI" id="CHEBI:37563"/>
        <dbReference type="ChEBI" id="CHEBI:85986"/>
        <dbReference type="ChEBI" id="CHEBI:85987"/>
        <dbReference type="EC" id="2.7.7.38"/>
    </reaction>
</comment>
<evidence type="ECO:0000256" key="4">
    <source>
        <dbReference type="ARBA" id="ARBA00022985"/>
    </source>
</evidence>
<evidence type="ECO:0000256" key="1">
    <source>
        <dbReference type="ARBA" id="ARBA00004370"/>
    </source>
</evidence>
<sequence>MKKIVAVIPARYKSTRFEGKPLALIMGKPMIKHVYEGVKKSELLSDVIIATEDERIFDACKDFGANVVMTKDTHQTGTDRIIEAVQNLDADIILNIQGDEPLVNSEIISALIKPFDENGEISFTSVKTPIYDFDEFMDPNNVKVVVDKENFGIYFSRSPIPYDREQADKLKDIKGIYGYKHLGFYGYTKKFLFEFGKMEQSYLEKKEMLEQLRAIENGYKIKLETVDISTIPVDVKDDIKKVENFILKSYNN</sequence>
<dbReference type="GO" id="GO:0009103">
    <property type="term" value="P:lipopolysaccharide biosynthetic process"/>
    <property type="evidence" value="ECO:0007669"/>
    <property type="project" value="UniProtKB-UniRule"/>
</dbReference>
<evidence type="ECO:0000313" key="6">
    <source>
        <dbReference type="EMBL" id="RZV39517.1"/>
    </source>
</evidence>
<proteinExistence type="inferred from homology"/>
<comment type="similarity">
    <text evidence="5">Belongs to the KdsB family.</text>
</comment>
<organism evidence="6 7">
    <name type="scientific">Candidatus Acidulodesulfobacterium acidiphilum</name>
    <dbReference type="NCBI Taxonomy" id="2597224"/>
    <lineage>
        <taxon>Bacteria</taxon>
        <taxon>Deltaproteobacteria</taxon>
        <taxon>Candidatus Acidulodesulfobacterales</taxon>
        <taxon>Candidatus Acidulodesulfobacterium</taxon>
    </lineage>
</organism>
<gene>
    <name evidence="5 6" type="primary">kdsB</name>
    <name evidence="6" type="ORF">EVJ48_04815</name>
</gene>
<dbReference type="SUPFAM" id="SSF53448">
    <property type="entry name" value="Nucleotide-diphospho-sugar transferases"/>
    <property type="match status" value="1"/>
</dbReference>
<dbReference type="EMBL" id="SHMQ01000010">
    <property type="protein sequence ID" value="RZV39517.1"/>
    <property type="molecule type" value="Genomic_DNA"/>
</dbReference>